<keyword evidence="2" id="KW-1185">Reference proteome</keyword>
<proteinExistence type="predicted"/>
<dbReference type="AlphaFoldDB" id="A0AAV1KUB5"/>
<organism evidence="1 2">
    <name type="scientific">Parnassius mnemosyne</name>
    <name type="common">clouded apollo</name>
    <dbReference type="NCBI Taxonomy" id="213953"/>
    <lineage>
        <taxon>Eukaryota</taxon>
        <taxon>Metazoa</taxon>
        <taxon>Ecdysozoa</taxon>
        <taxon>Arthropoda</taxon>
        <taxon>Hexapoda</taxon>
        <taxon>Insecta</taxon>
        <taxon>Pterygota</taxon>
        <taxon>Neoptera</taxon>
        <taxon>Endopterygota</taxon>
        <taxon>Lepidoptera</taxon>
        <taxon>Glossata</taxon>
        <taxon>Ditrysia</taxon>
        <taxon>Papilionoidea</taxon>
        <taxon>Papilionidae</taxon>
        <taxon>Parnassiinae</taxon>
        <taxon>Parnassini</taxon>
        <taxon>Parnassius</taxon>
        <taxon>Driopa</taxon>
    </lineage>
</organism>
<dbReference type="Proteomes" id="UP001314205">
    <property type="component" value="Unassembled WGS sequence"/>
</dbReference>
<reference evidence="1 2" key="1">
    <citation type="submission" date="2023-11" db="EMBL/GenBank/DDBJ databases">
        <authorList>
            <person name="Hedman E."/>
            <person name="Englund M."/>
            <person name="Stromberg M."/>
            <person name="Nyberg Akerstrom W."/>
            <person name="Nylinder S."/>
            <person name="Jareborg N."/>
            <person name="Kallberg Y."/>
            <person name="Kronander E."/>
        </authorList>
    </citation>
    <scope>NUCLEOTIDE SEQUENCE [LARGE SCALE GENOMIC DNA]</scope>
</reference>
<accession>A0AAV1KUB5</accession>
<dbReference type="EMBL" id="CAVLGL010000081">
    <property type="protein sequence ID" value="CAK1586625.1"/>
    <property type="molecule type" value="Genomic_DNA"/>
</dbReference>
<sequence length="168" mass="19313">MILFSNFRNLNSCTQRPLVRRKSIHSTYNPTAGSNFSGQISSDGPVYKKVNPVTLSSMAEAQNYFAPPPPVNSPWSEALEKLNHSHSFEHNYEDKLSKIKMNYRAVLDQLSSESPYPNHWGTVKLIDFAHAFFNDDEEETVDYNFKEGIDSFVHIYESLLRETDDQVF</sequence>
<gene>
    <name evidence="1" type="ORF">PARMNEM_LOCUS7549</name>
</gene>
<evidence type="ECO:0000313" key="2">
    <source>
        <dbReference type="Proteomes" id="UP001314205"/>
    </source>
</evidence>
<protein>
    <submittedName>
        <fullName evidence="1">Uncharacterized protein</fullName>
    </submittedName>
</protein>
<dbReference type="InterPro" id="IPR038286">
    <property type="entry name" value="IPK_sf"/>
</dbReference>
<name>A0AAV1KUB5_9NEOP</name>
<evidence type="ECO:0000313" key="1">
    <source>
        <dbReference type="EMBL" id="CAK1586625.1"/>
    </source>
</evidence>
<dbReference type="Gene3D" id="3.30.470.160">
    <property type="entry name" value="Inositol polyphosphate kinase"/>
    <property type="match status" value="1"/>
</dbReference>
<comment type="caution">
    <text evidence="1">The sequence shown here is derived from an EMBL/GenBank/DDBJ whole genome shotgun (WGS) entry which is preliminary data.</text>
</comment>
<dbReference type="SUPFAM" id="SSF56104">
    <property type="entry name" value="SAICAR synthase-like"/>
    <property type="match status" value="1"/>
</dbReference>